<dbReference type="PANTHER" id="PTHR45662:SF2">
    <property type="entry name" value="PHOSPHATIDYLINOSITOL-3-PHOSPHATASE SAC1"/>
    <property type="match status" value="1"/>
</dbReference>
<name>A0A0F4GVR6_9PEZI</name>
<sequence>MSATLPYRDINVHASATYYAFSSPSSPNAPTLVVDRPSGDLRLNDGKITGGHRVSSISGILGIIKLRLDSYVIVITKSEPVGRLKGHQIYKVVTTEFLPLRERQVRDPDEDTYLTYLKTLLKNGPMYFSYSFDLTNSFQRQAHSDGKEPLWERADDRFFWNRHISSSLIDFRLGKSAGRLSSGPQKGVDPYILPVMYGMMSITNTSIKGNGLTFCLITRRSRHRTGTRYLSRGIDEQGHVSNFNETEQSVILNDNASGGMTSYAGDQGYSKGTAGGGRETQVLSYVQTRGSVPVFWAEINTLHYTPKLQIRGVETAANAAKKHFDEQISIYGENYMVNLVNQKGREMRVKDAYEQVVKILQSSPQEMSEADQRTREKFNVIEPGDKRSWYDHLHYVYFDFHNETKGLKWHRAQLLLDQLQEGLTAGSYFHGIDMPSGGVDVRRKQTAVVRTNCMDCLDRTNVVQSMLGRWTLTRMLIDLGVLRPGETAQDDQTFEHLFRNVWADNADVVSKTYSGTGALKTDFTRTGNRTRAGMLQDLSNSCTRYVRNNFADGPRQDAFDLFLGSYSPADQAGIGSAAQFADRRPLIVQAVPYVLGFCVFFVLISVTTNQLPDSTIWPLRVVTLFSLAVAGYAGRFMWSYGALYVNWPKLNTPQWAVEAYQDTLDRVGKDPLLGQFVGVKSEGRLGSLEEGKKRRE</sequence>
<dbReference type="GO" id="GO:0017059">
    <property type="term" value="C:serine palmitoyltransferase complex"/>
    <property type="evidence" value="ECO:0007669"/>
    <property type="project" value="EnsemblFungi"/>
</dbReference>
<dbReference type="GO" id="GO:0004438">
    <property type="term" value="F:phosphatidylinositol-3-phosphate phosphatase activity"/>
    <property type="evidence" value="ECO:0007669"/>
    <property type="project" value="EnsemblFungi"/>
</dbReference>
<comment type="caution">
    <text evidence="3">The sequence shown here is derived from an EMBL/GenBank/DDBJ whole genome shotgun (WGS) entry which is preliminary data.</text>
</comment>
<dbReference type="GO" id="GO:0052629">
    <property type="term" value="F:phosphatidylinositol-3,5-bisphosphate 3-phosphatase activity"/>
    <property type="evidence" value="ECO:0007669"/>
    <property type="project" value="EnsemblFungi"/>
</dbReference>
<keyword evidence="4" id="KW-1185">Reference proteome</keyword>
<organism evidence="3 4">
    <name type="scientific">Zymoseptoria brevis</name>
    <dbReference type="NCBI Taxonomy" id="1047168"/>
    <lineage>
        <taxon>Eukaryota</taxon>
        <taxon>Fungi</taxon>
        <taxon>Dikarya</taxon>
        <taxon>Ascomycota</taxon>
        <taxon>Pezizomycotina</taxon>
        <taxon>Dothideomycetes</taxon>
        <taxon>Dothideomycetidae</taxon>
        <taxon>Mycosphaerellales</taxon>
        <taxon>Mycosphaerellaceae</taxon>
        <taxon>Zymoseptoria</taxon>
    </lineage>
</organism>
<evidence type="ECO:0000313" key="4">
    <source>
        <dbReference type="Proteomes" id="UP000033647"/>
    </source>
</evidence>
<dbReference type="GO" id="GO:0046856">
    <property type="term" value="P:phosphatidylinositol dephosphorylation"/>
    <property type="evidence" value="ECO:0007669"/>
    <property type="project" value="EnsemblFungi"/>
</dbReference>
<reference evidence="3 4" key="1">
    <citation type="submission" date="2015-03" db="EMBL/GenBank/DDBJ databases">
        <title>RNA-seq based gene annotation and comparative genomics of four Zymoseptoria species reveal species-specific pathogenicity related genes and transposable element activity.</title>
        <authorList>
            <person name="Grandaubert J."/>
            <person name="Bhattacharyya A."/>
            <person name="Stukenbrock E.H."/>
        </authorList>
    </citation>
    <scope>NUCLEOTIDE SEQUENCE [LARGE SCALE GENOMIC DNA]</scope>
    <source>
        <strain evidence="3 4">Zb18110</strain>
    </source>
</reference>
<dbReference type="GO" id="GO:0072517">
    <property type="term" value="C:host cell viral assembly compartment"/>
    <property type="evidence" value="ECO:0007669"/>
    <property type="project" value="EnsemblFungi"/>
</dbReference>
<dbReference type="GO" id="GO:0000139">
    <property type="term" value="C:Golgi membrane"/>
    <property type="evidence" value="ECO:0007669"/>
    <property type="project" value="EnsemblFungi"/>
</dbReference>
<evidence type="ECO:0000256" key="1">
    <source>
        <dbReference type="SAM" id="Phobius"/>
    </source>
</evidence>
<dbReference type="PANTHER" id="PTHR45662">
    <property type="entry name" value="PHOSPHATIDYLINOSITIDE PHOSPHATASE SAC1"/>
    <property type="match status" value="1"/>
</dbReference>
<dbReference type="PROSITE" id="PS50275">
    <property type="entry name" value="SAC"/>
    <property type="match status" value="1"/>
</dbReference>
<dbReference type="GO" id="GO:0043812">
    <property type="term" value="F:phosphatidylinositol-4-phosphate phosphatase activity"/>
    <property type="evidence" value="ECO:0007669"/>
    <property type="project" value="EnsemblFungi"/>
</dbReference>
<evidence type="ECO:0000259" key="2">
    <source>
        <dbReference type="PROSITE" id="PS50275"/>
    </source>
</evidence>
<dbReference type="Proteomes" id="UP000033647">
    <property type="component" value="Unassembled WGS sequence"/>
</dbReference>
<feature type="domain" description="SAC" evidence="2">
    <location>
        <begin position="117"/>
        <end position="515"/>
    </location>
</feature>
<keyword evidence="1" id="KW-1133">Transmembrane helix</keyword>
<dbReference type="GO" id="GO:0032541">
    <property type="term" value="C:cortical endoplasmic reticulum"/>
    <property type="evidence" value="ECO:0007669"/>
    <property type="project" value="EnsemblFungi"/>
</dbReference>
<dbReference type="GO" id="GO:0005797">
    <property type="term" value="C:Golgi medial cisterna"/>
    <property type="evidence" value="ECO:0007669"/>
    <property type="project" value="EnsemblFungi"/>
</dbReference>
<dbReference type="STRING" id="1047168.A0A0F4GVR6"/>
<feature type="transmembrane region" description="Helical" evidence="1">
    <location>
        <begin position="586"/>
        <end position="607"/>
    </location>
</feature>
<keyword evidence="1" id="KW-0812">Transmembrane</keyword>
<feature type="transmembrane region" description="Helical" evidence="1">
    <location>
        <begin position="619"/>
        <end position="638"/>
    </location>
</feature>
<dbReference type="GO" id="GO:0061909">
    <property type="term" value="P:autophagosome-lysosome fusion"/>
    <property type="evidence" value="ECO:0007669"/>
    <property type="project" value="EnsemblFungi"/>
</dbReference>
<gene>
    <name evidence="3" type="ORF">TI39_contig302g00006</name>
</gene>
<dbReference type="InterPro" id="IPR002013">
    <property type="entry name" value="SAC_dom"/>
</dbReference>
<dbReference type="GO" id="GO:0005789">
    <property type="term" value="C:endoplasmic reticulum membrane"/>
    <property type="evidence" value="ECO:0007669"/>
    <property type="project" value="EnsemblFungi"/>
</dbReference>
<protein>
    <submittedName>
        <fullName evidence="3">Phosphoinositide phosphatase (Sac1) like protein</fullName>
    </submittedName>
</protein>
<dbReference type="AlphaFoldDB" id="A0A0F4GVR6"/>
<accession>A0A0F4GVR6</accession>
<dbReference type="OrthoDB" id="405996at2759"/>
<dbReference type="Pfam" id="PF02383">
    <property type="entry name" value="Syja_N"/>
    <property type="match status" value="1"/>
</dbReference>
<keyword evidence="1" id="KW-0472">Membrane</keyword>
<dbReference type="EMBL" id="LAFY01000294">
    <property type="protein sequence ID" value="KJY01143.1"/>
    <property type="molecule type" value="Genomic_DNA"/>
</dbReference>
<proteinExistence type="predicted"/>
<evidence type="ECO:0000313" key="3">
    <source>
        <dbReference type="EMBL" id="KJY01143.1"/>
    </source>
</evidence>